<proteinExistence type="inferred from homology"/>
<evidence type="ECO:0000256" key="2">
    <source>
        <dbReference type="ARBA" id="ARBA00022801"/>
    </source>
</evidence>
<protein>
    <submittedName>
        <fullName evidence="6">Protein phosphatase PTC1</fullName>
    </submittedName>
</protein>
<dbReference type="Pfam" id="PF00481">
    <property type="entry name" value="PP2C"/>
    <property type="match status" value="1"/>
</dbReference>
<dbReference type="PROSITE" id="PS51746">
    <property type="entry name" value="PPM_2"/>
    <property type="match status" value="1"/>
</dbReference>
<evidence type="ECO:0000259" key="5">
    <source>
        <dbReference type="PROSITE" id="PS51746"/>
    </source>
</evidence>
<dbReference type="Gene3D" id="3.60.40.10">
    <property type="entry name" value="PPM-type phosphatase domain"/>
    <property type="match status" value="1"/>
</dbReference>
<evidence type="ECO:0000256" key="4">
    <source>
        <dbReference type="RuleBase" id="RU003465"/>
    </source>
</evidence>
<dbReference type="CDD" id="cd00143">
    <property type="entry name" value="PP2Cc"/>
    <property type="match status" value="1"/>
</dbReference>
<dbReference type="Proteomes" id="UP001431209">
    <property type="component" value="Unassembled WGS sequence"/>
</dbReference>
<comment type="similarity">
    <text evidence="4">Belongs to the PP2C family.</text>
</comment>
<dbReference type="GO" id="GO:0046872">
    <property type="term" value="F:metal ion binding"/>
    <property type="evidence" value="ECO:0007669"/>
    <property type="project" value="UniProtKB-KW"/>
</dbReference>
<gene>
    <name evidence="6" type="ORF">AKO1_010257</name>
</gene>
<dbReference type="AlphaFoldDB" id="A0AAW2ZPS9"/>
<organism evidence="6 7">
    <name type="scientific">Acrasis kona</name>
    <dbReference type="NCBI Taxonomy" id="1008807"/>
    <lineage>
        <taxon>Eukaryota</taxon>
        <taxon>Discoba</taxon>
        <taxon>Heterolobosea</taxon>
        <taxon>Tetramitia</taxon>
        <taxon>Eutetramitia</taxon>
        <taxon>Acrasidae</taxon>
        <taxon>Acrasis</taxon>
    </lineage>
</organism>
<dbReference type="GO" id="GO:0004722">
    <property type="term" value="F:protein serine/threonine phosphatase activity"/>
    <property type="evidence" value="ECO:0007669"/>
    <property type="project" value="InterPro"/>
</dbReference>
<keyword evidence="3 4" id="KW-0904">Protein phosphatase</keyword>
<evidence type="ECO:0000313" key="6">
    <source>
        <dbReference type="EMBL" id="KAL0491867.1"/>
    </source>
</evidence>
<evidence type="ECO:0000256" key="1">
    <source>
        <dbReference type="ARBA" id="ARBA00022723"/>
    </source>
</evidence>
<dbReference type="InterPro" id="IPR036457">
    <property type="entry name" value="PPM-type-like_dom_sf"/>
</dbReference>
<dbReference type="InterPro" id="IPR001932">
    <property type="entry name" value="PPM-type_phosphatase-like_dom"/>
</dbReference>
<dbReference type="EMBL" id="JAOPGA020001877">
    <property type="protein sequence ID" value="KAL0491867.1"/>
    <property type="molecule type" value="Genomic_DNA"/>
</dbReference>
<evidence type="ECO:0000313" key="7">
    <source>
        <dbReference type="Proteomes" id="UP001431209"/>
    </source>
</evidence>
<dbReference type="InterPro" id="IPR000222">
    <property type="entry name" value="PP2C_BS"/>
</dbReference>
<dbReference type="SUPFAM" id="SSF81606">
    <property type="entry name" value="PP2C-like"/>
    <property type="match status" value="1"/>
</dbReference>
<name>A0AAW2ZPS9_9EUKA</name>
<accession>A0AAW2ZPS9</accession>
<dbReference type="PANTHER" id="PTHR47992">
    <property type="entry name" value="PROTEIN PHOSPHATASE"/>
    <property type="match status" value="1"/>
</dbReference>
<sequence>MGDVVDYTKVPQAPYKSVRDIGFCEEQNRRHRRTMEDGHCMIDGFRGNEGEGYFAIYDGHGGKGAVLKVQKEFHNVIETYLNDNDENVPEAFNGAYGFMDGELATQDFMHCGTTSITCLVRKESTGRKLYVANCGDARVVINEGGVARRLTVDHKCGEQEEDDRIRQTGGCILRGRVSGILAVSRALGDHAMKDWVISTPYQEQVDLEDKHTQLILACDGVWDVLSDQEVVDLIKEGESTAQEMADKILRTSLEKGSKDNISVMVVLL</sequence>
<feature type="domain" description="PPM-type phosphatase" evidence="5">
    <location>
        <begin position="20"/>
        <end position="268"/>
    </location>
</feature>
<dbReference type="SMART" id="SM00331">
    <property type="entry name" value="PP2C_SIG"/>
    <property type="match status" value="1"/>
</dbReference>
<keyword evidence="7" id="KW-1185">Reference proteome</keyword>
<dbReference type="SMART" id="SM00332">
    <property type="entry name" value="PP2Cc"/>
    <property type="match status" value="1"/>
</dbReference>
<dbReference type="PROSITE" id="PS01032">
    <property type="entry name" value="PPM_1"/>
    <property type="match status" value="1"/>
</dbReference>
<dbReference type="InterPro" id="IPR015655">
    <property type="entry name" value="PP2C"/>
</dbReference>
<comment type="caution">
    <text evidence="6">The sequence shown here is derived from an EMBL/GenBank/DDBJ whole genome shotgun (WGS) entry which is preliminary data.</text>
</comment>
<evidence type="ECO:0000256" key="3">
    <source>
        <dbReference type="ARBA" id="ARBA00022912"/>
    </source>
</evidence>
<keyword evidence="2 4" id="KW-0378">Hydrolase</keyword>
<reference evidence="6 7" key="1">
    <citation type="submission" date="2024-03" db="EMBL/GenBank/DDBJ databases">
        <title>The Acrasis kona genome and developmental transcriptomes reveal deep origins of eukaryotic multicellular pathways.</title>
        <authorList>
            <person name="Sheikh S."/>
            <person name="Fu C.-J."/>
            <person name="Brown M.W."/>
            <person name="Baldauf S.L."/>
        </authorList>
    </citation>
    <scope>NUCLEOTIDE SEQUENCE [LARGE SCALE GENOMIC DNA]</scope>
    <source>
        <strain evidence="6 7">ATCC MYA-3509</strain>
    </source>
</reference>
<keyword evidence="1" id="KW-0479">Metal-binding</keyword>